<keyword evidence="2" id="KW-1185">Reference proteome</keyword>
<dbReference type="EMBL" id="LGUB01000005">
    <property type="protein sequence ID" value="KRH95146.1"/>
    <property type="molecule type" value="Genomic_DNA"/>
</dbReference>
<sequence length="103" mass="12804">MQKQLLFKINNHYKSYFRLFYKEKKTIFKILKKNLMFLAGLLRNNKLFYYLIKQSKKDCLCSFSYPKEKEEKFCQFISKTTFILEFFLWKCLFSIFIEKMKNL</sequence>
<reference evidence="1 2" key="1">
    <citation type="submission" date="2015-07" db="EMBL/GenBank/DDBJ databases">
        <title>The genome of Pseudoloma neurophilia, a relevant intracellular parasite of the zebrafish.</title>
        <authorList>
            <person name="Ndikumana S."/>
            <person name="Pelin A."/>
            <person name="Sanders J."/>
            <person name="Corradi N."/>
        </authorList>
    </citation>
    <scope>NUCLEOTIDE SEQUENCE [LARGE SCALE GENOMIC DNA]</scope>
    <source>
        <strain evidence="1 2">MK1</strain>
    </source>
</reference>
<comment type="caution">
    <text evidence="1">The sequence shown here is derived from an EMBL/GenBank/DDBJ whole genome shotgun (WGS) entry which is preliminary data.</text>
</comment>
<name>A0A0R0M153_9MICR</name>
<gene>
    <name evidence="1" type="ORF">M153_2500051080</name>
</gene>
<evidence type="ECO:0000313" key="1">
    <source>
        <dbReference type="EMBL" id="KRH95146.1"/>
    </source>
</evidence>
<dbReference type="AlphaFoldDB" id="A0A0R0M153"/>
<dbReference type="Proteomes" id="UP000051530">
    <property type="component" value="Unassembled WGS sequence"/>
</dbReference>
<protein>
    <submittedName>
        <fullName evidence="1">Uncharacterized protein</fullName>
    </submittedName>
</protein>
<accession>A0A0R0M153</accession>
<organism evidence="1 2">
    <name type="scientific">Pseudoloma neurophilia</name>
    <dbReference type="NCBI Taxonomy" id="146866"/>
    <lineage>
        <taxon>Eukaryota</taxon>
        <taxon>Fungi</taxon>
        <taxon>Fungi incertae sedis</taxon>
        <taxon>Microsporidia</taxon>
        <taxon>Pseudoloma</taxon>
    </lineage>
</organism>
<proteinExistence type="predicted"/>
<dbReference type="VEuPathDB" id="MicrosporidiaDB:M153_2500051080"/>
<evidence type="ECO:0000313" key="2">
    <source>
        <dbReference type="Proteomes" id="UP000051530"/>
    </source>
</evidence>